<dbReference type="InterPro" id="IPR032675">
    <property type="entry name" value="LRR_dom_sf"/>
</dbReference>
<dbReference type="InterPro" id="IPR036047">
    <property type="entry name" value="F-box-like_dom_sf"/>
</dbReference>
<proteinExistence type="predicted"/>
<dbReference type="InterPro" id="IPR001810">
    <property type="entry name" value="F-box_dom"/>
</dbReference>
<reference evidence="2 3" key="1">
    <citation type="submission" date="2018-06" db="EMBL/GenBank/DDBJ databases">
        <title>A transcriptomic atlas of mushroom development highlights an independent origin of complex multicellularity.</title>
        <authorList>
            <consortium name="DOE Joint Genome Institute"/>
            <person name="Krizsan K."/>
            <person name="Almasi E."/>
            <person name="Merenyi Z."/>
            <person name="Sahu N."/>
            <person name="Viragh M."/>
            <person name="Koszo T."/>
            <person name="Mondo S."/>
            <person name="Kiss B."/>
            <person name="Balint B."/>
            <person name="Kues U."/>
            <person name="Barry K."/>
            <person name="Hegedus J.C."/>
            <person name="Henrissat B."/>
            <person name="Johnson J."/>
            <person name="Lipzen A."/>
            <person name="Ohm R."/>
            <person name="Nagy I."/>
            <person name="Pangilinan J."/>
            <person name="Yan J."/>
            <person name="Xiong Y."/>
            <person name="Grigoriev I.V."/>
            <person name="Hibbett D.S."/>
            <person name="Nagy L.G."/>
        </authorList>
    </citation>
    <scope>NUCLEOTIDE SEQUENCE [LARGE SCALE GENOMIC DNA]</scope>
    <source>
        <strain evidence="2 3">SZMC22713</strain>
    </source>
</reference>
<dbReference type="Proteomes" id="UP000294933">
    <property type="component" value="Unassembled WGS sequence"/>
</dbReference>
<evidence type="ECO:0000259" key="1">
    <source>
        <dbReference type="PROSITE" id="PS50181"/>
    </source>
</evidence>
<dbReference type="Gene3D" id="3.80.10.10">
    <property type="entry name" value="Ribonuclease Inhibitor"/>
    <property type="match status" value="1"/>
</dbReference>
<dbReference type="OrthoDB" id="3365698at2759"/>
<protein>
    <recommendedName>
        <fullName evidence="1">F-box domain-containing protein</fullName>
    </recommendedName>
</protein>
<evidence type="ECO:0000313" key="3">
    <source>
        <dbReference type="Proteomes" id="UP000294933"/>
    </source>
</evidence>
<evidence type="ECO:0000313" key="2">
    <source>
        <dbReference type="EMBL" id="TDL17514.1"/>
    </source>
</evidence>
<gene>
    <name evidence="2" type="ORF">BD410DRAFT_546040</name>
</gene>
<name>A0A4Y7PQ61_9AGAM</name>
<dbReference type="STRING" id="50990.A0A4Y7PQ61"/>
<dbReference type="SUPFAM" id="SSF81383">
    <property type="entry name" value="F-box domain"/>
    <property type="match status" value="1"/>
</dbReference>
<feature type="domain" description="F-box" evidence="1">
    <location>
        <begin position="2"/>
        <end position="57"/>
    </location>
</feature>
<dbReference type="Pfam" id="PF12937">
    <property type="entry name" value="F-box-like"/>
    <property type="match status" value="1"/>
</dbReference>
<organism evidence="2 3">
    <name type="scientific">Rickenella mellea</name>
    <dbReference type="NCBI Taxonomy" id="50990"/>
    <lineage>
        <taxon>Eukaryota</taxon>
        <taxon>Fungi</taxon>
        <taxon>Dikarya</taxon>
        <taxon>Basidiomycota</taxon>
        <taxon>Agaricomycotina</taxon>
        <taxon>Agaricomycetes</taxon>
        <taxon>Hymenochaetales</taxon>
        <taxon>Rickenellaceae</taxon>
        <taxon>Rickenella</taxon>
    </lineage>
</organism>
<dbReference type="PROSITE" id="PS50181">
    <property type="entry name" value="FBOX"/>
    <property type="match status" value="1"/>
</dbReference>
<dbReference type="Gene3D" id="1.20.1280.50">
    <property type="match status" value="1"/>
</dbReference>
<dbReference type="VEuPathDB" id="FungiDB:BD410DRAFT_546040"/>
<dbReference type="EMBL" id="ML170220">
    <property type="protein sequence ID" value="TDL17514.1"/>
    <property type="molecule type" value="Genomic_DNA"/>
</dbReference>
<sequence length="445" mass="51102">MTSPIHRLPDELLSKIFVYSISPSVTPEQIQAPLNISSVCSAWRQIATSTPTLWSSIMIAVIPRRKIRFTSIIETWISRSQSVGFSFTIKWNYLKEKDPSRLQAILGVLIEHCGLWRNINISLRHDGVQQIFSVIPNLTPRIRGICVDTDMFEIGKFFDGPLIYLEHLSVTATSAFFPNNDHLLLDNLRNLILDMMHPSCFMEFVLRTPRLETAKVKLSFRQRDPQESYYPNNVILPHLRALNITVDLNGRTSFEFDRLHESLKLPALQTLIFTNQTYLYNAGDTLSWHGFENILHDVAPTLRNLGIRAHIGTLSIPLPQILETHPDLRYLAISGGFLDEQLIRCLTHSSSPTDPSASRLCPNLETLHLLASRYEEDYSTIRSIIDMASMDKSPSTRENPLLLVFPGYPFHTTLTPPPNGRLKLITEWKWKQERRHEMYIESSWE</sequence>
<keyword evidence="3" id="KW-1185">Reference proteome</keyword>
<accession>A0A4Y7PQ61</accession>
<dbReference type="AlphaFoldDB" id="A0A4Y7PQ61"/>